<dbReference type="Gene3D" id="3.40.50.20">
    <property type="match status" value="1"/>
</dbReference>
<dbReference type="PANTHER" id="PTHR11609:SF5">
    <property type="entry name" value="PHOSPHORIBOSYLAMINOIMIDAZOLE CARBOXYLASE"/>
    <property type="match status" value="1"/>
</dbReference>
<organism evidence="2 3">
    <name type="scientific">Tamlana crocina</name>
    <dbReference type="NCBI Taxonomy" id="393006"/>
    <lineage>
        <taxon>Bacteria</taxon>
        <taxon>Pseudomonadati</taxon>
        <taxon>Bacteroidota</taxon>
        <taxon>Flavobacteriia</taxon>
        <taxon>Flavobacteriales</taxon>
        <taxon>Flavobacteriaceae</taxon>
        <taxon>Tamlana</taxon>
    </lineage>
</organism>
<feature type="non-terminal residue" evidence="2">
    <location>
        <position position="106"/>
    </location>
</feature>
<gene>
    <name evidence="2" type="ORF">HC176_17610</name>
</gene>
<dbReference type="InterPro" id="IPR016185">
    <property type="entry name" value="PreATP-grasp_dom_sf"/>
</dbReference>
<proteinExistence type="predicted"/>
<accession>A0ABX1DG42</accession>
<evidence type="ECO:0000313" key="3">
    <source>
        <dbReference type="Proteomes" id="UP000760545"/>
    </source>
</evidence>
<reference evidence="2 3" key="1">
    <citation type="submission" date="2020-03" db="EMBL/GenBank/DDBJ databases">
        <title>Tamlana sp. nov, isolated from XXX.</title>
        <authorList>
            <person name="Cao W.R."/>
        </authorList>
    </citation>
    <scope>NUCLEOTIDE SEQUENCE [LARGE SCALE GENOMIC DNA]</scope>
    <source>
        <strain evidence="2 3">HST1-43</strain>
    </source>
</reference>
<dbReference type="SUPFAM" id="SSF52440">
    <property type="entry name" value="PreATP-grasp domain"/>
    <property type="match status" value="1"/>
</dbReference>
<evidence type="ECO:0000313" key="2">
    <source>
        <dbReference type="EMBL" id="NJX17291.1"/>
    </source>
</evidence>
<name>A0ABX1DG42_9FLAO</name>
<protein>
    <submittedName>
        <fullName evidence="2">5-(Carboxyamino)imidazole ribonucleotide synthase</fullName>
    </submittedName>
</protein>
<dbReference type="Proteomes" id="UP000760545">
    <property type="component" value="Unassembled WGS sequence"/>
</dbReference>
<evidence type="ECO:0000259" key="1">
    <source>
        <dbReference type="Pfam" id="PF22660"/>
    </source>
</evidence>
<dbReference type="PANTHER" id="PTHR11609">
    <property type="entry name" value="PURINE BIOSYNTHESIS PROTEIN 6/7, PUR6/7"/>
    <property type="match status" value="1"/>
</dbReference>
<sequence>MTNFFSSDFTLGILGGGQLGKMLLYETRKFDIRTLVLDPSAEAPCRIACNEFNRGDLMDYETVLNFGRKADVLTFEIESVNVEALETLESEGIKVYPSSTTLKRIQ</sequence>
<dbReference type="Pfam" id="PF22660">
    <property type="entry name" value="RS_preATP-grasp-like"/>
    <property type="match status" value="1"/>
</dbReference>
<dbReference type="InterPro" id="IPR054350">
    <property type="entry name" value="PurT/PurK_preATP-grasp"/>
</dbReference>
<feature type="domain" description="PurT/PurK-like preATP-grasp" evidence="1">
    <location>
        <begin position="10"/>
        <end position="106"/>
    </location>
</feature>
<comment type="caution">
    <text evidence="2">The sequence shown here is derived from an EMBL/GenBank/DDBJ whole genome shotgun (WGS) entry which is preliminary data.</text>
</comment>
<dbReference type="EMBL" id="JAAVJS010000463">
    <property type="protein sequence ID" value="NJX17291.1"/>
    <property type="molecule type" value="Genomic_DNA"/>
</dbReference>
<keyword evidence="3" id="KW-1185">Reference proteome</keyword>